<dbReference type="EMBL" id="VKAC01000006">
    <property type="protein sequence ID" value="TXR56191.1"/>
    <property type="molecule type" value="Genomic_DNA"/>
</dbReference>
<feature type="transmembrane region" description="Helical" evidence="1">
    <location>
        <begin position="6"/>
        <end position="27"/>
    </location>
</feature>
<protein>
    <submittedName>
        <fullName evidence="2">DUF2516 family protein</fullName>
    </submittedName>
</protein>
<keyword evidence="3" id="KW-1185">Reference proteome</keyword>
<keyword evidence="1" id="KW-0812">Transmembrane</keyword>
<dbReference type="Pfam" id="PF10724">
    <property type="entry name" value="DUF2516"/>
    <property type="match status" value="1"/>
</dbReference>
<keyword evidence="1" id="KW-1133">Transmembrane helix</keyword>
<comment type="caution">
    <text evidence="2">The sequence shown here is derived from an EMBL/GenBank/DDBJ whole genome shotgun (WGS) entry which is preliminary data.</text>
</comment>
<feature type="transmembrane region" description="Helical" evidence="1">
    <location>
        <begin position="47"/>
        <end position="64"/>
    </location>
</feature>
<evidence type="ECO:0000256" key="1">
    <source>
        <dbReference type="SAM" id="Phobius"/>
    </source>
</evidence>
<accession>A0A5C8ZGG3</accession>
<dbReference type="RefSeq" id="WP_147926623.1">
    <property type="nucleotide sequence ID" value="NZ_VKAC01000006.1"/>
</dbReference>
<dbReference type="InterPro" id="IPR019662">
    <property type="entry name" value="DUF2516"/>
</dbReference>
<keyword evidence="1" id="KW-0472">Membrane</keyword>
<name>A0A5C8ZGG3_9ACTN</name>
<evidence type="ECO:0000313" key="2">
    <source>
        <dbReference type="EMBL" id="TXR56191.1"/>
    </source>
</evidence>
<dbReference type="OrthoDB" id="5191769at2"/>
<feature type="transmembrane region" description="Helical" evidence="1">
    <location>
        <begin position="70"/>
        <end position="90"/>
    </location>
</feature>
<organism evidence="2 3">
    <name type="scientific">Quadrisphaera setariae</name>
    <dbReference type="NCBI Taxonomy" id="2593304"/>
    <lineage>
        <taxon>Bacteria</taxon>
        <taxon>Bacillati</taxon>
        <taxon>Actinomycetota</taxon>
        <taxon>Actinomycetes</taxon>
        <taxon>Kineosporiales</taxon>
        <taxon>Kineosporiaceae</taxon>
        <taxon>Quadrisphaera</taxon>
    </lineage>
</organism>
<evidence type="ECO:0000313" key="3">
    <source>
        <dbReference type="Proteomes" id="UP000321234"/>
    </source>
</evidence>
<gene>
    <name evidence="2" type="ORF">FMM08_12295</name>
</gene>
<dbReference type="AlphaFoldDB" id="A0A5C8ZGG3"/>
<proteinExistence type="predicted"/>
<dbReference type="Proteomes" id="UP000321234">
    <property type="component" value="Unassembled WGS sequence"/>
</dbReference>
<reference evidence="2 3" key="1">
    <citation type="submission" date="2019-07" db="EMBL/GenBank/DDBJ databases">
        <title>Quadrisphaera sp. strain DD2A genome sequencing and assembly.</title>
        <authorList>
            <person name="Kim I."/>
        </authorList>
    </citation>
    <scope>NUCLEOTIDE SEQUENCE [LARGE SCALE GENOMIC DNA]</scope>
    <source>
        <strain evidence="2 3">DD2A</strain>
    </source>
</reference>
<sequence length="108" mass="11063">MDLIASGQGFILLVLGVAALGLEVWALVQAIRFRKDAYPAAGKQTKVLWVTLTAVGAAVGFVSLGNPLGFLSIIAVAIAAIFLVSVLPALRSVQGPGGRTSNGPYGGW</sequence>